<dbReference type="EMBL" id="VCEI01000011">
    <property type="protein sequence ID" value="TLU95908.1"/>
    <property type="molecule type" value="Genomic_DNA"/>
</dbReference>
<keyword evidence="3" id="KW-1185">Reference proteome</keyword>
<dbReference type="InterPro" id="IPR036653">
    <property type="entry name" value="CinA-like_C"/>
</dbReference>
<sequence length="170" mass="18558">MPSQIVTDCSKSLAEKKLTVAFAESATAGRLASEFALCEDSGKILKGGLVCYDAELKKSILHVPQEILDQFTPESAEVTKEIAERLQPLIPAEIHVGVTGLTTPGGSETPEKPVGTIFLHAFIQDRSIAVREVFKGEPEEIVLQAIDRVAELIMQEIAYDQQVPEQKVEK</sequence>
<feature type="domain" description="CinA C-terminal" evidence="1">
    <location>
        <begin position="5"/>
        <end position="156"/>
    </location>
</feature>
<dbReference type="Proteomes" id="UP000309788">
    <property type="component" value="Unassembled WGS sequence"/>
</dbReference>
<organism evidence="2 3">
    <name type="scientific">Dyadobacter sediminis</name>
    <dbReference type="NCBI Taxonomy" id="1493691"/>
    <lineage>
        <taxon>Bacteria</taxon>
        <taxon>Pseudomonadati</taxon>
        <taxon>Bacteroidota</taxon>
        <taxon>Cytophagia</taxon>
        <taxon>Cytophagales</taxon>
        <taxon>Spirosomataceae</taxon>
        <taxon>Dyadobacter</taxon>
    </lineage>
</organism>
<dbReference type="Pfam" id="PF02464">
    <property type="entry name" value="CinA"/>
    <property type="match status" value="1"/>
</dbReference>
<dbReference type="NCBIfam" id="TIGR00199">
    <property type="entry name" value="PncC_domain"/>
    <property type="match status" value="1"/>
</dbReference>
<evidence type="ECO:0000313" key="2">
    <source>
        <dbReference type="EMBL" id="TLU95908.1"/>
    </source>
</evidence>
<proteinExistence type="predicted"/>
<evidence type="ECO:0000259" key="1">
    <source>
        <dbReference type="Pfam" id="PF02464"/>
    </source>
</evidence>
<accession>A0A5R9KI64</accession>
<dbReference type="SUPFAM" id="SSF142433">
    <property type="entry name" value="CinA-like"/>
    <property type="match status" value="1"/>
</dbReference>
<evidence type="ECO:0000313" key="3">
    <source>
        <dbReference type="Proteomes" id="UP000309788"/>
    </source>
</evidence>
<reference evidence="2 3" key="1">
    <citation type="submission" date="2019-05" db="EMBL/GenBank/DDBJ databases">
        <authorList>
            <person name="Qu J.-H."/>
        </authorList>
    </citation>
    <scope>NUCLEOTIDE SEQUENCE [LARGE SCALE GENOMIC DNA]</scope>
    <source>
        <strain evidence="2 3">Z12</strain>
    </source>
</reference>
<comment type="caution">
    <text evidence="2">The sequence shown here is derived from an EMBL/GenBank/DDBJ whole genome shotgun (WGS) entry which is preliminary data.</text>
</comment>
<gene>
    <name evidence="2" type="ORF">FEM55_01780</name>
</gene>
<name>A0A5R9KI64_9BACT</name>
<dbReference type="InterPro" id="IPR008136">
    <property type="entry name" value="CinA_C"/>
</dbReference>
<dbReference type="Gene3D" id="3.90.950.20">
    <property type="entry name" value="CinA-like"/>
    <property type="match status" value="1"/>
</dbReference>
<dbReference type="AlphaFoldDB" id="A0A5R9KI64"/>
<dbReference type="OrthoDB" id="6659578at2"/>
<protein>
    <submittedName>
        <fullName evidence="2">CinA family protein</fullName>
    </submittedName>
</protein>
<dbReference type="RefSeq" id="WP_138279602.1">
    <property type="nucleotide sequence ID" value="NZ_BMGE01000001.1"/>
</dbReference>